<protein>
    <submittedName>
        <fullName evidence="2">Dystrobrevin alpha domain protein</fullName>
    </submittedName>
</protein>
<reference evidence="2" key="1">
    <citation type="journal article" date="2021" name="Proc. Natl. Acad. Sci. U.S.A.">
        <title>A Catalog of Tens of Thousands of Viruses from Human Metagenomes Reveals Hidden Associations with Chronic Diseases.</title>
        <authorList>
            <person name="Tisza M.J."/>
            <person name="Buck C.B."/>
        </authorList>
    </citation>
    <scope>NUCLEOTIDE SEQUENCE</scope>
    <source>
        <strain evidence="2">CtnzH2</strain>
    </source>
</reference>
<name>A0A8S5S7U8_9CAUD</name>
<feature type="transmembrane region" description="Helical" evidence="1">
    <location>
        <begin position="38"/>
        <end position="65"/>
    </location>
</feature>
<evidence type="ECO:0000313" key="2">
    <source>
        <dbReference type="EMBL" id="DAF47024.1"/>
    </source>
</evidence>
<keyword evidence="1" id="KW-1133">Transmembrane helix</keyword>
<proteinExistence type="predicted"/>
<accession>A0A8S5S7U8</accession>
<dbReference type="EMBL" id="BK032549">
    <property type="protein sequence ID" value="DAF47024.1"/>
    <property type="molecule type" value="Genomic_DNA"/>
</dbReference>
<keyword evidence="1" id="KW-0472">Membrane</keyword>
<evidence type="ECO:0000256" key="1">
    <source>
        <dbReference type="SAM" id="Phobius"/>
    </source>
</evidence>
<keyword evidence="1" id="KW-0812">Transmembrane</keyword>
<organism evidence="2">
    <name type="scientific">Myoviridae sp. ctnzH2</name>
    <dbReference type="NCBI Taxonomy" id="2827707"/>
    <lineage>
        <taxon>Viruses</taxon>
        <taxon>Duplodnaviria</taxon>
        <taxon>Heunggongvirae</taxon>
        <taxon>Uroviricota</taxon>
        <taxon>Caudoviricetes</taxon>
    </lineage>
</organism>
<sequence length="71" mass="7955">MSCEKECKLGKTYCCMECPSYDICREKRKNKKSGFEKAVKWIAVSIAVIAGIKMTGSAWCLWAFALPILAD</sequence>